<reference evidence="1 2" key="1">
    <citation type="journal article" date="2018" name="Genome Res.">
        <title>The genomic architecture and molecular evolution of ant odorant receptors.</title>
        <authorList>
            <person name="McKenzie S.K."/>
            <person name="Kronauer D.J.C."/>
        </authorList>
    </citation>
    <scope>NUCLEOTIDE SEQUENCE [LARGE SCALE GENOMIC DNA]</scope>
    <source>
        <strain evidence="1">Clonal line C1</strain>
    </source>
</reference>
<proteinExistence type="predicted"/>
<sequence length="80" mass="9047">MALARSELHFPECGILSHKAKCIVRLLAGAALVSWLSYAPTAPYLPPFYHCRSFAPYLPSLSCAHRRRIDHMTALYDWAD</sequence>
<protein>
    <submittedName>
        <fullName evidence="1">Uncharacterized protein</fullName>
    </submittedName>
</protein>
<dbReference type="AlphaFoldDB" id="A0A3L8DSP6"/>
<comment type="caution">
    <text evidence="1">The sequence shown here is derived from an EMBL/GenBank/DDBJ whole genome shotgun (WGS) entry which is preliminary data.</text>
</comment>
<dbReference type="Proteomes" id="UP000279307">
    <property type="component" value="Chromosome 5"/>
</dbReference>
<gene>
    <name evidence="1" type="ORF">DMN91_005177</name>
</gene>
<dbReference type="EMBL" id="QOIP01000005">
    <property type="protein sequence ID" value="RLU22899.1"/>
    <property type="molecule type" value="Genomic_DNA"/>
</dbReference>
<name>A0A3L8DSP6_OOCBI</name>
<evidence type="ECO:0000313" key="2">
    <source>
        <dbReference type="Proteomes" id="UP000279307"/>
    </source>
</evidence>
<accession>A0A3L8DSP6</accession>
<evidence type="ECO:0000313" key="1">
    <source>
        <dbReference type="EMBL" id="RLU22899.1"/>
    </source>
</evidence>
<organism evidence="1 2">
    <name type="scientific">Ooceraea biroi</name>
    <name type="common">Clonal raider ant</name>
    <name type="synonym">Cerapachys biroi</name>
    <dbReference type="NCBI Taxonomy" id="2015173"/>
    <lineage>
        <taxon>Eukaryota</taxon>
        <taxon>Metazoa</taxon>
        <taxon>Ecdysozoa</taxon>
        <taxon>Arthropoda</taxon>
        <taxon>Hexapoda</taxon>
        <taxon>Insecta</taxon>
        <taxon>Pterygota</taxon>
        <taxon>Neoptera</taxon>
        <taxon>Endopterygota</taxon>
        <taxon>Hymenoptera</taxon>
        <taxon>Apocrita</taxon>
        <taxon>Aculeata</taxon>
        <taxon>Formicoidea</taxon>
        <taxon>Formicidae</taxon>
        <taxon>Dorylinae</taxon>
        <taxon>Ooceraea</taxon>
    </lineage>
</organism>